<accession>A0A381PIZ8</accession>
<gene>
    <name evidence="7" type="ORF">METZ01_LOCUS19252</name>
</gene>
<evidence type="ECO:0000256" key="2">
    <source>
        <dbReference type="ARBA" id="ARBA00022741"/>
    </source>
</evidence>
<keyword evidence="2" id="KW-0547">Nucleotide-binding</keyword>
<reference evidence="7" key="1">
    <citation type="submission" date="2018-05" db="EMBL/GenBank/DDBJ databases">
        <authorList>
            <person name="Lanie J.A."/>
            <person name="Ng W.-L."/>
            <person name="Kazmierczak K.M."/>
            <person name="Andrzejewski T.M."/>
            <person name="Davidsen T.M."/>
            <person name="Wayne K.J."/>
            <person name="Tettelin H."/>
            <person name="Glass J.I."/>
            <person name="Rusch D."/>
            <person name="Podicherti R."/>
            <person name="Tsui H.-C.T."/>
            <person name="Winkler M.E."/>
        </authorList>
    </citation>
    <scope>NUCLEOTIDE SEQUENCE</scope>
</reference>
<evidence type="ECO:0000256" key="1">
    <source>
        <dbReference type="ARBA" id="ARBA00022723"/>
    </source>
</evidence>
<dbReference type="PANTHER" id="PTHR42961">
    <property type="entry name" value="IRON-SULFUR PROTEIN NUBPL"/>
    <property type="match status" value="1"/>
</dbReference>
<dbReference type="AlphaFoldDB" id="A0A381PIZ8"/>
<name>A0A381PIZ8_9ZZZZ</name>
<evidence type="ECO:0000256" key="5">
    <source>
        <dbReference type="ARBA" id="ARBA00023014"/>
    </source>
</evidence>
<dbReference type="FunFam" id="3.40.50.300:FF:000418">
    <property type="entry name" value="Iron-sulfur cluster carrier protein"/>
    <property type="match status" value="1"/>
</dbReference>
<dbReference type="GO" id="GO:0051539">
    <property type="term" value="F:4 iron, 4 sulfur cluster binding"/>
    <property type="evidence" value="ECO:0007669"/>
    <property type="project" value="TreeGrafter"/>
</dbReference>
<keyword evidence="3" id="KW-0067">ATP-binding</keyword>
<dbReference type="Pfam" id="PF10609">
    <property type="entry name" value="ParA"/>
    <property type="match status" value="1"/>
</dbReference>
<dbReference type="CDD" id="cd02037">
    <property type="entry name" value="Mrp_NBP35"/>
    <property type="match status" value="1"/>
</dbReference>
<dbReference type="InterPro" id="IPR027417">
    <property type="entry name" value="P-loop_NTPase"/>
</dbReference>
<evidence type="ECO:0000256" key="4">
    <source>
        <dbReference type="ARBA" id="ARBA00023004"/>
    </source>
</evidence>
<dbReference type="GO" id="GO:0005829">
    <property type="term" value="C:cytosol"/>
    <property type="evidence" value="ECO:0007669"/>
    <property type="project" value="TreeGrafter"/>
</dbReference>
<evidence type="ECO:0000256" key="3">
    <source>
        <dbReference type="ARBA" id="ARBA00022840"/>
    </source>
</evidence>
<dbReference type="SUPFAM" id="SSF52540">
    <property type="entry name" value="P-loop containing nucleoside triphosphate hydrolases"/>
    <property type="match status" value="1"/>
</dbReference>
<dbReference type="GO" id="GO:0140663">
    <property type="term" value="F:ATP-dependent FeS chaperone activity"/>
    <property type="evidence" value="ECO:0007669"/>
    <property type="project" value="InterPro"/>
</dbReference>
<dbReference type="EMBL" id="UINC01000983">
    <property type="protein sequence ID" value="SUZ66398.1"/>
    <property type="molecule type" value="Genomic_DNA"/>
</dbReference>
<evidence type="ECO:0000313" key="7">
    <source>
        <dbReference type="EMBL" id="SUZ66398.1"/>
    </source>
</evidence>
<keyword evidence="5" id="KW-0411">Iron-sulfur</keyword>
<evidence type="ECO:0000256" key="6">
    <source>
        <dbReference type="ARBA" id="ARBA00024036"/>
    </source>
</evidence>
<dbReference type="InterPro" id="IPR033756">
    <property type="entry name" value="YlxH/NBP35"/>
</dbReference>
<dbReference type="Gene3D" id="3.40.50.300">
    <property type="entry name" value="P-loop containing nucleotide triphosphate hydrolases"/>
    <property type="match status" value="1"/>
</dbReference>
<dbReference type="InterPro" id="IPR044304">
    <property type="entry name" value="NUBPL-like"/>
</dbReference>
<proteinExistence type="inferred from homology"/>
<dbReference type="GO" id="GO:0016226">
    <property type="term" value="P:iron-sulfur cluster assembly"/>
    <property type="evidence" value="ECO:0007669"/>
    <property type="project" value="InterPro"/>
</dbReference>
<dbReference type="GO" id="GO:0005524">
    <property type="term" value="F:ATP binding"/>
    <property type="evidence" value="ECO:0007669"/>
    <property type="project" value="UniProtKB-KW"/>
</dbReference>
<dbReference type="PROSITE" id="PS01215">
    <property type="entry name" value="MRP"/>
    <property type="match status" value="1"/>
</dbReference>
<dbReference type="HAMAP" id="MF_02040">
    <property type="entry name" value="Mrp_NBP35"/>
    <property type="match status" value="1"/>
</dbReference>
<keyword evidence="4" id="KW-0408">Iron</keyword>
<sequence>MRGPIFKVCGAALTKARILVAHYIMLGGQGRVTCMGKPLETFLDPVVNVTWRELGAIQRAAKLDGKWHVLIELGYPVEGLKEAYAQELERWIEDDVVLELKFKAPASHALPGASNVIAVASGKGGVGKSTTAVNLAVALDRAGAKAGILDADIYGPSQGIMLGIREGQHPEIRNENQFVPIRCHGIEAISMSMLVTDKTPMVWRGPMASGALQQLLQQTAWSDLDYLIVDMPPGTGDIQLTLSQQVSVGGAVIVTTPQEIALADARKGIEMFRKVSVPIIGIVENLSYFECDGCSRKHALFGEGGGERVAGEYGTSLLGEFPLDPTIREQTDAGLPIVAIDHTSPISTLYMDCARRTAAALWLISRDKSPTPTLAMDDQ</sequence>
<dbReference type="GO" id="GO:0046872">
    <property type="term" value="F:metal ion binding"/>
    <property type="evidence" value="ECO:0007669"/>
    <property type="project" value="UniProtKB-KW"/>
</dbReference>
<comment type="similarity">
    <text evidence="6">Belongs to the Mrp/NBP35 ATP-binding proteins family.</text>
</comment>
<dbReference type="InterPro" id="IPR019591">
    <property type="entry name" value="Mrp/NBP35_ATP-bd"/>
</dbReference>
<evidence type="ECO:0008006" key="8">
    <source>
        <dbReference type="Google" id="ProtNLM"/>
    </source>
</evidence>
<dbReference type="PANTHER" id="PTHR42961:SF2">
    <property type="entry name" value="IRON-SULFUR PROTEIN NUBPL"/>
    <property type="match status" value="1"/>
</dbReference>
<protein>
    <recommendedName>
        <fullName evidence="8">MIP18 family-like domain-containing protein</fullName>
    </recommendedName>
</protein>
<dbReference type="InterPro" id="IPR000808">
    <property type="entry name" value="Mrp-like_CS"/>
</dbReference>
<keyword evidence="1" id="KW-0479">Metal-binding</keyword>
<organism evidence="7">
    <name type="scientific">marine metagenome</name>
    <dbReference type="NCBI Taxonomy" id="408172"/>
    <lineage>
        <taxon>unclassified sequences</taxon>
        <taxon>metagenomes</taxon>
        <taxon>ecological metagenomes</taxon>
    </lineage>
</organism>